<reference evidence="1 2" key="1">
    <citation type="journal article" date="2019" name="Int. J. Syst. Evol. Microbiol.">
        <title>The Global Catalogue of Microorganisms (GCM) 10K type strain sequencing project: providing services to taxonomists for standard genome sequencing and annotation.</title>
        <authorList>
            <consortium name="The Broad Institute Genomics Platform"/>
            <consortium name="The Broad Institute Genome Sequencing Center for Infectious Disease"/>
            <person name="Wu L."/>
            <person name="Ma J."/>
        </authorList>
    </citation>
    <scope>NUCLEOTIDE SEQUENCE [LARGE SCALE GENOMIC DNA]</scope>
    <source>
        <strain evidence="1 2">JCM 15976</strain>
    </source>
</reference>
<dbReference type="RefSeq" id="WP_131506447.1">
    <property type="nucleotide sequence ID" value="NZ_BAAAGF010000001.1"/>
</dbReference>
<sequence length="119" mass="13895">MEQDIYKIYHNNFGISFKWINPQTEKVKGKVQLIFRDMGFYLTHNEIKQFYNCVCAAKNTQPCSCCQSNIDSKNILLKTPSNKIDIAVNEKELSQVEDLIKGTLFQLDLEYYLETLCKN</sequence>
<keyword evidence="2" id="KW-1185">Reference proteome</keyword>
<dbReference type="EMBL" id="BAAAGF010000001">
    <property type="protein sequence ID" value="GAA0736773.1"/>
    <property type="molecule type" value="Genomic_DNA"/>
</dbReference>
<accession>A0ABN1JE96</accession>
<proteinExistence type="predicted"/>
<evidence type="ECO:0000313" key="1">
    <source>
        <dbReference type="EMBL" id="GAA0736773.1"/>
    </source>
</evidence>
<gene>
    <name evidence="1" type="ORF">GCM10009431_02920</name>
</gene>
<name>A0ABN1JE96_9FLAO</name>
<protein>
    <submittedName>
        <fullName evidence="1">Uncharacterized protein</fullName>
    </submittedName>
</protein>
<evidence type="ECO:0000313" key="2">
    <source>
        <dbReference type="Proteomes" id="UP001500736"/>
    </source>
</evidence>
<dbReference type="Proteomes" id="UP001500736">
    <property type="component" value="Unassembled WGS sequence"/>
</dbReference>
<comment type="caution">
    <text evidence="1">The sequence shown here is derived from an EMBL/GenBank/DDBJ whole genome shotgun (WGS) entry which is preliminary data.</text>
</comment>
<organism evidence="1 2">
    <name type="scientific">Gaetbulibacter jejuensis</name>
    <dbReference type="NCBI Taxonomy" id="584607"/>
    <lineage>
        <taxon>Bacteria</taxon>
        <taxon>Pseudomonadati</taxon>
        <taxon>Bacteroidota</taxon>
        <taxon>Flavobacteriia</taxon>
        <taxon>Flavobacteriales</taxon>
        <taxon>Flavobacteriaceae</taxon>
        <taxon>Gaetbulibacter</taxon>
    </lineage>
</organism>